<comment type="caution">
    <text evidence="1">The sequence shown here is derived from an EMBL/GenBank/DDBJ whole genome shotgun (WGS) entry which is preliminary data.</text>
</comment>
<protein>
    <recommendedName>
        <fullName evidence="3">DUF1699 family protein</fullName>
    </recommendedName>
</protein>
<organism evidence="1 2">
    <name type="scientific">Methanolobus tindarius DSM 2278</name>
    <dbReference type="NCBI Taxonomy" id="1090322"/>
    <lineage>
        <taxon>Archaea</taxon>
        <taxon>Methanobacteriati</taxon>
        <taxon>Methanobacteriota</taxon>
        <taxon>Stenosarchaea group</taxon>
        <taxon>Methanomicrobia</taxon>
        <taxon>Methanosarcinales</taxon>
        <taxon>Methanosarcinaceae</taxon>
        <taxon>Methanolobus</taxon>
    </lineage>
</organism>
<reference evidence="1 2" key="1">
    <citation type="submission" date="2013-08" db="EMBL/GenBank/DDBJ databases">
        <authorList>
            <consortium name="DOE Joint Genome Institute"/>
            <person name="Eisen J."/>
            <person name="Huntemann M."/>
            <person name="Han J."/>
            <person name="Chen A."/>
            <person name="Kyrpides N."/>
            <person name="Mavromatis K."/>
            <person name="Markowitz V."/>
            <person name="Palaniappan K."/>
            <person name="Ivanova N."/>
            <person name="Schaumberg A."/>
            <person name="Pati A."/>
            <person name="Liolios K."/>
            <person name="Nordberg H.P."/>
            <person name="Cantor M.N."/>
            <person name="Hua S.X."/>
            <person name="Woyke T."/>
        </authorList>
    </citation>
    <scope>NUCLEOTIDE SEQUENCE [LARGE SCALE GENOMIC DNA]</scope>
    <source>
        <strain evidence="1 2">DSM 2278</strain>
    </source>
</reference>
<dbReference type="EMBL" id="AZAJ01000001">
    <property type="protein sequence ID" value="ETA67806.1"/>
    <property type="molecule type" value="Genomic_DNA"/>
</dbReference>
<gene>
    <name evidence="1" type="ORF">MettiDRAFT_1241</name>
</gene>
<dbReference type="InterPro" id="IPR012546">
    <property type="entry name" value="DUF1699"/>
</dbReference>
<dbReference type="OrthoDB" id="124979at2157"/>
<evidence type="ECO:0000313" key="2">
    <source>
        <dbReference type="Proteomes" id="UP000019483"/>
    </source>
</evidence>
<keyword evidence="2" id="KW-1185">Reference proteome</keyword>
<evidence type="ECO:0000313" key="1">
    <source>
        <dbReference type="EMBL" id="ETA67806.1"/>
    </source>
</evidence>
<evidence type="ECO:0008006" key="3">
    <source>
        <dbReference type="Google" id="ProtNLM"/>
    </source>
</evidence>
<sequence>MKIRVVSSKEEIESLGTNEEMVHLAFRPSNTDILTLVTKCPNVKALHIPTSYKRTISKSTQMFLDMKGIALIEGDVWGHRKDINDYSEVSDTVYESIDQYRKDGLSDDEIGAKMERELHMSTDLLKFLLKNRK</sequence>
<proteinExistence type="predicted"/>
<dbReference type="Pfam" id="PF08004">
    <property type="entry name" value="DUF1699"/>
    <property type="match status" value="1"/>
</dbReference>
<name>W9DWJ3_METTI</name>
<dbReference type="RefSeq" id="WP_023844942.1">
    <property type="nucleotide sequence ID" value="NZ_AZAJ01000001.1"/>
</dbReference>
<dbReference type="Proteomes" id="UP000019483">
    <property type="component" value="Unassembled WGS sequence"/>
</dbReference>
<accession>W9DWJ3</accession>
<dbReference type="AlphaFoldDB" id="W9DWJ3"/>